<protein>
    <submittedName>
        <fullName evidence="2">Uncharacterized protein</fullName>
    </submittedName>
</protein>
<name>A0A2A2SJA7_9SPHN</name>
<dbReference type="Proteomes" id="UP000218151">
    <property type="component" value="Unassembled WGS sequence"/>
</dbReference>
<sequence length="326" mass="33712">MFVRITAALAAVLLPAAARADWRHELSGVTVPDVVGDMCRGAERRVEQDGSDIFVQYGTDAEPATLYVYRSSHPNPALWFERTRIAMLGNVGAFDGSAAPRPFTLGLAGAPNGLRGAFALPGRPWKSTAVAIAQHGEWLVKARVTSQTLDPAGAAKRMDALLAAIRFADAPKSASLPLTAPAACADAATFAGKPTTDDKLRGTGAAVGVVALAEAHGAVSGLAGKPDEWCREEVGELAKAVTYYRKRDGSAWTALLGDAGVTASAYAFPEGVGAKGAAVYLNRTGPALLVETYDAMPDLRTGAGAALAVMAGQRKPLASIGTKPKS</sequence>
<accession>A0A2A2SJA7</accession>
<gene>
    <name evidence="2" type="ORF">CKY28_00955</name>
</gene>
<dbReference type="OrthoDB" id="7462684at2"/>
<evidence type="ECO:0000256" key="1">
    <source>
        <dbReference type="SAM" id="SignalP"/>
    </source>
</evidence>
<dbReference type="RefSeq" id="WP_095996463.1">
    <property type="nucleotide sequence ID" value="NZ_NSLI01000001.1"/>
</dbReference>
<keyword evidence="1" id="KW-0732">Signal</keyword>
<keyword evidence="3" id="KW-1185">Reference proteome</keyword>
<organism evidence="2 3">
    <name type="scientific">Sphingomonas lenta</name>
    <dbReference type="NCBI Taxonomy" id="1141887"/>
    <lineage>
        <taxon>Bacteria</taxon>
        <taxon>Pseudomonadati</taxon>
        <taxon>Pseudomonadota</taxon>
        <taxon>Alphaproteobacteria</taxon>
        <taxon>Sphingomonadales</taxon>
        <taxon>Sphingomonadaceae</taxon>
        <taxon>Sphingomonas</taxon>
    </lineage>
</organism>
<dbReference type="AlphaFoldDB" id="A0A2A2SJA7"/>
<evidence type="ECO:0000313" key="2">
    <source>
        <dbReference type="EMBL" id="PAX09357.1"/>
    </source>
</evidence>
<dbReference type="EMBL" id="NSLI01000001">
    <property type="protein sequence ID" value="PAX09357.1"/>
    <property type="molecule type" value="Genomic_DNA"/>
</dbReference>
<feature type="signal peptide" evidence="1">
    <location>
        <begin position="1"/>
        <end position="20"/>
    </location>
</feature>
<proteinExistence type="predicted"/>
<reference evidence="3" key="1">
    <citation type="submission" date="2017-09" db="EMBL/GenBank/DDBJ databases">
        <authorList>
            <person name="Feng G."/>
            <person name="Zhu H."/>
        </authorList>
    </citation>
    <scope>NUCLEOTIDE SEQUENCE [LARGE SCALE GENOMIC DNA]</scope>
    <source>
        <strain evidence="3">1PNM-20</strain>
    </source>
</reference>
<evidence type="ECO:0000313" key="3">
    <source>
        <dbReference type="Proteomes" id="UP000218151"/>
    </source>
</evidence>
<comment type="caution">
    <text evidence="2">The sequence shown here is derived from an EMBL/GenBank/DDBJ whole genome shotgun (WGS) entry which is preliminary data.</text>
</comment>
<feature type="chain" id="PRO_5012765205" evidence="1">
    <location>
        <begin position="21"/>
        <end position="326"/>
    </location>
</feature>